<sequence length="249" mass="27135">MSSITPSESFSVTTTPAATAASSQNPFPGASNRGANYFFGFLITFIALLLLFIGCGIGTRRRLQRNGRLLDFSPWDDSSGGAVNLIEPHLIEPRLTDLKDGEFRSWASIQPLSSSMIPPSSSPTEQNPHNDANDHHHNHNSRPAGSSPAPVRMPSSNPTAYHGLSLPVWLPAQREREMASKDEAGPDETDNGCLPKGFDILQVAVLVAMPSQHQHEKKALEDDPPLLQEYQFGVAQVSWDEGHPHAQAR</sequence>
<evidence type="ECO:0000313" key="3">
    <source>
        <dbReference type="EMBL" id="KAG7095451.1"/>
    </source>
</evidence>
<evidence type="ECO:0000256" key="2">
    <source>
        <dbReference type="SAM" id="Phobius"/>
    </source>
</evidence>
<keyword evidence="2" id="KW-0812">Transmembrane</keyword>
<dbReference type="AlphaFoldDB" id="A0A9P7S6I4"/>
<gene>
    <name evidence="3" type="ORF">E1B28_006195</name>
</gene>
<dbReference type="KEGG" id="more:E1B28_006195"/>
<feature type="transmembrane region" description="Helical" evidence="2">
    <location>
        <begin position="37"/>
        <end position="58"/>
    </location>
</feature>
<keyword evidence="2" id="KW-1133">Transmembrane helix</keyword>
<protein>
    <submittedName>
        <fullName evidence="3">Uncharacterized protein</fullName>
    </submittedName>
</protein>
<evidence type="ECO:0000313" key="4">
    <source>
        <dbReference type="Proteomes" id="UP001049176"/>
    </source>
</evidence>
<dbReference type="RefSeq" id="XP_043011921.1">
    <property type="nucleotide sequence ID" value="XM_043150831.1"/>
</dbReference>
<dbReference type="OrthoDB" id="2891248at2759"/>
<keyword evidence="4" id="KW-1185">Reference proteome</keyword>
<name>A0A9P7S6I4_9AGAR</name>
<dbReference type="GeneID" id="66075271"/>
<dbReference type="Proteomes" id="UP001049176">
    <property type="component" value="Chromosome 3"/>
</dbReference>
<reference evidence="3" key="1">
    <citation type="journal article" date="2021" name="Genome Biol. Evol.">
        <title>The assembled and annotated genome of the fairy-ring fungus Marasmius oreades.</title>
        <authorList>
            <person name="Hiltunen M."/>
            <person name="Ament-Velasquez S.L."/>
            <person name="Johannesson H."/>
        </authorList>
    </citation>
    <scope>NUCLEOTIDE SEQUENCE</scope>
    <source>
        <strain evidence="3">03SP1</strain>
    </source>
</reference>
<evidence type="ECO:0000256" key="1">
    <source>
        <dbReference type="SAM" id="MobiDB-lite"/>
    </source>
</evidence>
<accession>A0A9P7S6I4</accession>
<feature type="region of interest" description="Disordered" evidence="1">
    <location>
        <begin position="114"/>
        <end position="162"/>
    </location>
</feature>
<organism evidence="3 4">
    <name type="scientific">Marasmius oreades</name>
    <name type="common">fairy-ring Marasmius</name>
    <dbReference type="NCBI Taxonomy" id="181124"/>
    <lineage>
        <taxon>Eukaryota</taxon>
        <taxon>Fungi</taxon>
        <taxon>Dikarya</taxon>
        <taxon>Basidiomycota</taxon>
        <taxon>Agaricomycotina</taxon>
        <taxon>Agaricomycetes</taxon>
        <taxon>Agaricomycetidae</taxon>
        <taxon>Agaricales</taxon>
        <taxon>Marasmiineae</taxon>
        <taxon>Marasmiaceae</taxon>
        <taxon>Marasmius</taxon>
    </lineage>
</organism>
<dbReference type="EMBL" id="CM032183">
    <property type="protein sequence ID" value="KAG7095451.1"/>
    <property type="molecule type" value="Genomic_DNA"/>
</dbReference>
<proteinExistence type="predicted"/>
<keyword evidence="2" id="KW-0472">Membrane</keyword>
<feature type="compositionally biased region" description="Low complexity" evidence="1">
    <location>
        <begin position="114"/>
        <end position="130"/>
    </location>
</feature>
<comment type="caution">
    <text evidence="3">The sequence shown here is derived from an EMBL/GenBank/DDBJ whole genome shotgun (WGS) entry which is preliminary data.</text>
</comment>